<keyword evidence="2 6" id="KW-0698">rRNA processing</keyword>
<comment type="caution">
    <text evidence="6">Lacks conserved residue(s) required for the propagation of feature annotation.</text>
</comment>
<dbReference type="GO" id="GO:0008168">
    <property type="term" value="F:methyltransferase activity"/>
    <property type="evidence" value="ECO:0007669"/>
    <property type="project" value="UniProtKB-KW"/>
</dbReference>
<comment type="subcellular location">
    <subcellularLocation>
        <location evidence="6">Cytoplasm</location>
    </subcellularLocation>
</comment>
<evidence type="ECO:0000313" key="7">
    <source>
        <dbReference type="EMBL" id="MFC3909808.1"/>
    </source>
</evidence>
<comment type="caution">
    <text evidence="7">The sequence shown here is derived from an EMBL/GenBank/DDBJ whole genome shotgun (WGS) entry which is preliminary data.</text>
</comment>
<dbReference type="SUPFAM" id="SSF53335">
    <property type="entry name" value="S-adenosyl-L-methionine-dependent methyltransferases"/>
    <property type="match status" value="1"/>
</dbReference>
<reference evidence="8" key="1">
    <citation type="journal article" date="2019" name="Int. J. Syst. Evol. Microbiol.">
        <title>The Global Catalogue of Microorganisms (GCM) 10K type strain sequencing project: providing services to taxonomists for standard genome sequencing and annotation.</title>
        <authorList>
            <consortium name="The Broad Institute Genomics Platform"/>
            <consortium name="The Broad Institute Genome Sequencing Center for Infectious Disease"/>
            <person name="Wu L."/>
            <person name="Ma J."/>
        </authorList>
    </citation>
    <scope>NUCLEOTIDE SEQUENCE [LARGE SCALE GENOMIC DNA]</scope>
    <source>
        <strain evidence="8">CCUG 59858</strain>
    </source>
</reference>
<dbReference type="PANTHER" id="PTHR31760">
    <property type="entry name" value="S-ADENOSYL-L-METHIONINE-DEPENDENT METHYLTRANSFERASES SUPERFAMILY PROTEIN"/>
    <property type="match status" value="1"/>
</dbReference>
<keyword evidence="1 6" id="KW-0963">Cytoplasm</keyword>
<gene>
    <name evidence="6 7" type="primary">rsmG</name>
    <name evidence="7" type="ORF">ACFORL_12070</name>
</gene>
<evidence type="ECO:0000256" key="5">
    <source>
        <dbReference type="ARBA" id="ARBA00022691"/>
    </source>
</evidence>
<evidence type="ECO:0000256" key="2">
    <source>
        <dbReference type="ARBA" id="ARBA00022552"/>
    </source>
</evidence>
<keyword evidence="8" id="KW-1185">Reference proteome</keyword>
<sequence length="203" mass="22615">MSTSVLEQGLERLGLSVEPAQLMAYLALLQKWNKAYNLTAIRDPDDMVTLHLLDSLAITTWITGKSLLDVGAGAGLPGIPLAIWNPDLQVTLLDSNGKKTRFMHEVKRVLKLDNVTIAESRVENYQTPSAFDMISSRAFTELGRMIGLSRHLIANNGVWLAMKGRYPEQELQALDLPYTVECYQVPGLEGERCCVLIKNNNEE</sequence>
<dbReference type="InterPro" id="IPR003682">
    <property type="entry name" value="rRNA_ssu_MeTfrase_G"/>
</dbReference>
<feature type="binding site" evidence="6">
    <location>
        <position position="71"/>
    </location>
    <ligand>
        <name>S-adenosyl-L-methionine</name>
        <dbReference type="ChEBI" id="CHEBI:59789"/>
    </ligand>
</feature>
<dbReference type="NCBIfam" id="TIGR00138">
    <property type="entry name" value="rsmG_gidB"/>
    <property type="match status" value="1"/>
</dbReference>
<comment type="catalytic activity">
    <reaction evidence="6">
        <text>guanosine(527) in 16S rRNA + S-adenosyl-L-methionine = N(7)-methylguanosine(527) in 16S rRNA + S-adenosyl-L-homocysteine</text>
        <dbReference type="Rhea" id="RHEA:42732"/>
        <dbReference type="Rhea" id="RHEA-COMP:10209"/>
        <dbReference type="Rhea" id="RHEA-COMP:10210"/>
        <dbReference type="ChEBI" id="CHEBI:57856"/>
        <dbReference type="ChEBI" id="CHEBI:59789"/>
        <dbReference type="ChEBI" id="CHEBI:74269"/>
        <dbReference type="ChEBI" id="CHEBI:74480"/>
        <dbReference type="EC" id="2.1.1.170"/>
    </reaction>
</comment>
<evidence type="ECO:0000313" key="8">
    <source>
        <dbReference type="Proteomes" id="UP001595758"/>
    </source>
</evidence>
<name>A0ABV8CHL9_9GAMM</name>
<proteinExistence type="inferred from homology"/>
<keyword evidence="3 6" id="KW-0489">Methyltransferase</keyword>
<dbReference type="PANTHER" id="PTHR31760:SF0">
    <property type="entry name" value="S-ADENOSYL-L-METHIONINE-DEPENDENT METHYLTRANSFERASES SUPERFAMILY PROTEIN"/>
    <property type="match status" value="1"/>
</dbReference>
<dbReference type="RefSeq" id="WP_382344377.1">
    <property type="nucleotide sequence ID" value="NZ_JBHSAB010000029.1"/>
</dbReference>
<comment type="function">
    <text evidence="6">Specifically methylates the N7 position of guanine in position 527 of 16S rRNA.</text>
</comment>
<evidence type="ECO:0000256" key="6">
    <source>
        <dbReference type="HAMAP-Rule" id="MF_00074"/>
    </source>
</evidence>
<accession>A0ABV8CHL9</accession>
<protein>
    <recommendedName>
        <fullName evidence="6">Ribosomal RNA small subunit methyltransferase G</fullName>
        <ecNumber evidence="6">2.1.1.170</ecNumber>
    </recommendedName>
    <alternativeName>
        <fullName evidence="6">16S rRNA 7-methylguanosine methyltransferase</fullName>
        <shortName evidence="6">16S rRNA m7G methyltransferase</shortName>
    </alternativeName>
</protein>
<dbReference type="InterPro" id="IPR029063">
    <property type="entry name" value="SAM-dependent_MTases_sf"/>
</dbReference>
<keyword evidence="5 6" id="KW-0949">S-adenosyl-L-methionine</keyword>
<keyword evidence="4 6" id="KW-0808">Transferase</keyword>
<evidence type="ECO:0000256" key="4">
    <source>
        <dbReference type="ARBA" id="ARBA00022679"/>
    </source>
</evidence>
<organism evidence="7 8">
    <name type="scientific">Legionella dresdenensis</name>
    <dbReference type="NCBI Taxonomy" id="450200"/>
    <lineage>
        <taxon>Bacteria</taxon>
        <taxon>Pseudomonadati</taxon>
        <taxon>Pseudomonadota</taxon>
        <taxon>Gammaproteobacteria</taxon>
        <taxon>Legionellales</taxon>
        <taxon>Legionellaceae</taxon>
        <taxon>Legionella</taxon>
    </lineage>
</organism>
<dbReference type="HAMAP" id="MF_00074">
    <property type="entry name" value="16SrRNA_methyltr_G"/>
    <property type="match status" value="1"/>
</dbReference>
<evidence type="ECO:0000256" key="1">
    <source>
        <dbReference type="ARBA" id="ARBA00022490"/>
    </source>
</evidence>
<dbReference type="PIRSF" id="PIRSF003078">
    <property type="entry name" value="GidB"/>
    <property type="match status" value="1"/>
</dbReference>
<dbReference type="GO" id="GO:0032259">
    <property type="term" value="P:methylation"/>
    <property type="evidence" value="ECO:0007669"/>
    <property type="project" value="UniProtKB-KW"/>
</dbReference>
<dbReference type="Gene3D" id="3.40.50.150">
    <property type="entry name" value="Vaccinia Virus protein VP39"/>
    <property type="match status" value="1"/>
</dbReference>
<dbReference type="Proteomes" id="UP001595758">
    <property type="component" value="Unassembled WGS sequence"/>
</dbReference>
<dbReference type="Pfam" id="PF02527">
    <property type="entry name" value="GidB"/>
    <property type="match status" value="1"/>
</dbReference>
<dbReference type="EC" id="2.1.1.170" evidence="6"/>
<dbReference type="EMBL" id="JBHSAB010000029">
    <property type="protein sequence ID" value="MFC3909808.1"/>
    <property type="molecule type" value="Genomic_DNA"/>
</dbReference>
<dbReference type="CDD" id="cd02440">
    <property type="entry name" value="AdoMet_MTases"/>
    <property type="match status" value="1"/>
</dbReference>
<comment type="similarity">
    <text evidence="6">Belongs to the methyltransferase superfamily. RNA methyltransferase RsmG family.</text>
</comment>
<feature type="binding site" evidence="6">
    <location>
        <position position="137"/>
    </location>
    <ligand>
        <name>S-adenosyl-L-methionine</name>
        <dbReference type="ChEBI" id="CHEBI:59789"/>
    </ligand>
</feature>
<feature type="binding site" evidence="6">
    <location>
        <begin position="122"/>
        <end position="123"/>
    </location>
    <ligand>
        <name>S-adenosyl-L-methionine</name>
        <dbReference type="ChEBI" id="CHEBI:59789"/>
    </ligand>
</feature>
<evidence type="ECO:0000256" key="3">
    <source>
        <dbReference type="ARBA" id="ARBA00022603"/>
    </source>
</evidence>
<feature type="binding site" evidence="6">
    <location>
        <position position="76"/>
    </location>
    <ligand>
        <name>S-adenosyl-L-methionine</name>
        <dbReference type="ChEBI" id="CHEBI:59789"/>
    </ligand>
</feature>